<dbReference type="Pfam" id="PF01593">
    <property type="entry name" value="Amino_oxidase"/>
    <property type="match status" value="1"/>
</dbReference>
<name>A0A2V5IZT9_9MICC</name>
<evidence type="ECO:0000256" key="3">
    <source>
        <dbReference type="ARBA" id="ARBA00040298"/>
    </source>
</evidence>
<dbReference type="PANTHER" id="PTHR10668:SF105">
    <property type="entry name" value="DEHYDROGENASE-RELATED"/>
    <property type="match status" value="1"/>
</dbReference>
<comment type="function">
    <text evidence="1">Probable oxidoreductase that may play a role as regulator of mitochondrial function.</text>
</comment>
<evidence type="ECO:0000256" key="1">
    <source>
        <dbReference type="ARBA" id="ARBA00037217"/>
    </source>
</evidence>
<dbReference type="InterPro" id="IPR036188">
    <property type="entry name" value="FAD/NAD-bd_sf"/>
</dbReference>
<dbReference type="PANTHER" id="PTHR10668">
    <property type="entry name" value="PHYTOENE DEHYDROGENASE"/>
    <property type="match status" value="1"/>
</dbReference>
<protein>
    <recommendedName>
        <fullName evidence="3">Pyridine nucleotide-disulfide oxidoreductase domain-containing protein 2</fullName>
    </recommendedName>
</protein>
<dbReference type="InterPro" id="IPR002937">
    <property type="entry name" value="Amino_oxidase"/>
</dbReference>
<dbReference type="Gene3D" id="3.90.660.50">
    <property type="match status" value="1"/>
</dbReference>
<gene>
    <name evidence="5" type="ORF">CVS30_00055</name>
</gene>
<evidence type="ECO:0000256" key="2">
    <source>
        <dbReference type="ARBA" id="ARBA00038825"/>
    </source>
</evidence>
<dbReference type="GO" id="GO:0016491">
    <property type="term" value="F:oxidoreductase activity"/>
    <property type="evidence" value="ECO:0007669"/>
    <property type="project" value="InterPro"/>
</dbReference>
<dbReference type="Proteomes" id="UP000247980">
    <property type="component" value="Unassembled WGS sequence"/>
</dbReference>
<comment type="subunit">
    <text evidence="2">Interacts with COX5B; this interaction may contribute to localize PYROXD2 to the inner face of the inner mitochondrial membrane.</text>
</comment>
<keyword evidence="6" id="KW-1185">Reference proteome</keyword>
<organism evidence="5 6">
    <name type="scientific">Arthrobacter psychrolactophilus</name>
    <dbReference type="NCBI Taxonomy" id="92442"/>
    <lineage>
        <taxon>Bacteria</taxon>
        <taxon>Bacillati</taxon>
        <taxon>Actinomycetota</taxon>
        <taxon>Actinomycetes</taxon>
        <taxon>Micrococcales</taxon>
        <taxon>Micrococcaceae</taxon>
        <taxon>Arthrobacter</taxon>
    </lineage>
</organism>
<dbReference type="AlphaFoldDB" id="A0A2V5IZT9"/>
<dbReference type="PRINTS" id="PR00469">
    <property type="entry name" value="PNDRDTASEII"/>
</dbReference>
<reference evidence="5 6" key="1">
    <citation type="submission" date="2018-05" db="EMBL/GenBank/DDBJ databases">
        <title>Genetic diversity of glacier-inhabiting Cryobacterium bacteria in China and description of Cryobacterium mengkeensis sp. nov. and Arthrobacter glacialis sp. nov.</title>
        <authorList>
            <person name="Liu Q."/>
            <person name="Xin Y.-H."/>
        </authorList>
    </citation>
    <scope>NUCLEOTIDE SEQUENCE [LARGE SCALE GENOMIC DNA]</scope>
    <source>
        <strain evidence="5 6">B7</strain>
    </source>
</reference>
<feature type="domain" description="Amine oxidase" evidence="4">
    <location>
        <begin position="13"/>
        <end position="458"/>
    </location>
</feature>
<sequence length="485" mass="51492">MVDVAIVGSGPNGLAAAVTMARAGLSVKVFEAADSLGGGTRTQEVTLPGFRHDICAAVHPMALASPFFRAFELNRRIELIVPEISYGHPLDGGRAGIAYRDMDRMVAALGVDGRAWRAMFAPLLQRLDGVIDFTQASLLRIPQDPLAVIRYGMRTLLQGTPAWNLGFTEDVAPAMLTGVSAHAMGRLPTPATAGAGLLLGTLAHAGGWAVPRGGSQAIAQAMAEDFAAHGGQVELSHKVESLAEVKEATGAKAVIFNTTPRALVEMAGDELPERYRRKLASFKYGAGVCKVDFALSGPVPWLAEELRKAPTLHLGGSRESIAFAENEVLAGRHPENPYVLAVQASVVDDSRAPQGQHTFWAYTHVPAGSARDCTEDIIRAVEKYAPGFRDLILASRTETAQDVGRYNPNYIDGDISSGAVTLRQLLQRPVMAPDPWRTPVAGIYLGSASTSPGPAVHGMGGWFAARSALKNTFHLPVPELGISTP</sequence>
<accession>A0A2V5IZT9</accession>
<evidence type="ECO:0000259" key="4">
    <source>
        <dbReference type="Pfam" id="PF01593"/>
    </source>
</evidence>
<evidence type="ECO:0000313" key="6">
    <source>
        <dbReference type="Proteomes" id="UP000247980"/>
    </source>
</evidence>
<proteinExistence type="predicted"/>
<evidence type="ECO:0000313" key="5">
    <source>
        <dbReference type="EMBL" id="PYI39974.1"/>
    </source>
</evidence>
<dbReference type="SUPFAM" id="SSF51905">
    <property type="entry name" value="FAD/NAD(P)-binding domain"/>
    <property type="match status" value="1"/>
</dbReference>
<dbReference type="EMBL" id="QJVC01000001">
    <property type="protein sequence ID" value="PYI39974.1"/>
    <property type="molecule type" value="Genomic_DNA"/>
</dbReference>
<comment type="caution">
    <text evidence="5">The sequence shown here is derived from an EMBL/GenBank/DDBJ whole genome shotgun (WGS) entry which is preliminary data.</text>
</comment>
<dbReference type="Gene3D" id="3.50.50.60">
    <property type="entry name" value="FAD/NAD(P)-binding domain"/>
    <property type="match status" value="2"/>
</dbReference>
<dbReference type="OrthoDB" id="833207at2"/>
<dbReference type="RefSeq" id="WP_110483300.1">
    <property type="nucleotide sequence ID" value="NZ_QJVC01000001.1"/>
</dbReference>